<accession>A0A2G5SCW6</accession>
<feature type="coiled-coil region" evidence="1">
    <location>
        <begin position="142"/>
        <end position="176"/>
    </location>
</feature>
<feature type="region of interest" description="Disordered" evidence="2">
    <location>
        <begin position="1"/>
        <end position="89"/>
    </location>
</feature>
<feature type="coiled-coil region" evidence="1">
    <location>
        <begin position="204"/>
        <end position="231"/>
    </location>
</feature>
<evidence type="ECO:0000256" key="2">
    <source>
        <dbReference type="SAM" id="MobiDB-lite"/>
    </source>
</evidence>
<feature type="compositionally biased region" description="Low complexity" evidence="2">
    <location>
        <begin position="8"/>
        <end position="30"/>
    </location>
</feature>
<gene>
    <name evidence="3" type="ORF">B9Z55_028031</name>
</gene>
<dbReference type="AlphaFoldDB" id="A0A2G5SCW6"/>
<evidence type="ECO:0000313" key="3">
    <source>
        <dbReference type="EMBL" id="PIC12928.1"/>
    </source>
</evidence>
<name>A0A2G5SCW6_9PELO</name>
<dbReference type="Proteomes" id="UP000230233">
    <property type="component" value="Unassembled WGS sequence"/>
</dbReference>
<evidence type="ECO:0000256" key="1">
    <source>
        <dbReference type="SAM" id="Coils"/>
    </source>
</evidence>
<keyword evidence="4" id="KW-1185">Reference proteome</keyword>
<comment type="caution">
    <text evidence="3">The sequence shown here is derived from an EMBL/GenBank/DDBJ whole genome shotgun (WGS) entry which is preliminary data.</text>
</comment>
<protein>
    <submittedName>
        <fullName evidence="3">Uncharacterized protein</fullName>
    </submittedName>
</protein>
<reference evidence="4" key="1">
    <citation type="submission" date="2017-10" db="EMBL/GenBank/DDBJ databases">
        <title>Rapid genome shrinkage in a self-fertile nematode reveals novel sperm competition proteins.</title>
        <authorList>
            <person name="Yin D."/>
            <person name="Schwarz E.M."/>
            <person name="Thomas C.G."/>
            <person name="Felde R.L."/>
            <person name="Korf I.F."/>
            <person name="Cutter A.D."/>
            <person name="Schartner C.M."/>
            <person name="Ralston E.J."/>
            <person name="Meyer B.J."/>
            <person name="Haag E.S."/>
        </authorList>
    </citation>
    <scope>NUCLEOTIDE SEQUENCE [LARGE SCALE GENOMIC DNA]</scope>
    <source>
        <strain evidence="4">JU1422</strain>
    </source>
</reference>
<evidence type="ECO:0000313" key="4">
    <source>
        <dbReference type="Proteomes" id="UP000230233"/>
    </source>
</evidence>
<sequence length="355" mass="40228">MIRTFSDSPAAIVPSSTTTAPPAHPGTSAPLSTPERNAPNNASKLRIPSASSNGISAHSPPVTVQATGQDDESSSSSSSTSVIRHPTNTEREQLMKAYWKTSTINELELKFNKTSFLRFAKEAEDVIFADLFKSFSDYTHGINKLENERSIFEKNLAEAKSSFAQSDQEVRDMRERCFGEASLQISYAEQRLDLDKYTKWFKVAEKVEKVIENASTELKKIQEKLETASVIWNKAEKEMNESQMELKKLTTIENVVRDEMKKLRDGEVAVMYGPHGMKKHIMKFKALVKKLLMMEPDGKYSEEEEAIIKESLKDTQFTIATLLVPIKESQKRTWIEEWYDKSPEANKPKTEENAD</sequence>
<dbReference type="OrthoDB" id="10461104at2759"/>
<dbReference type="EMBL" id="PDUG01000016">
    <property type="protein sequence ID" value="PIC12928.1"/>
    <property type="molecule type" value="Genomic_DNA"/>
</dbReference>
<proteinExistence type="predicted"/>
<organism evidence="3 4">
    <name type="scientific">Caenorhabditis nigoni</name>
    <dbReference type="NCBI Taxonomy" id="1611254"/>
    <lineage>
        <taxon>Eukaryota</taxon>
        <taxon>Metazoa</taxon>
        <taxon>Ecdysozoa</taxon>
        <taxon>Nematoda</taxon>
        <taxon>Chromadorea</taxon>
        <taxon>Rhabditida</taxon>
        <taxon>Rhabditina</taxon>
        <taxon>Rhabditomorpha</taxon>
        <taxon>Rhabditoidea</taxon>
        <taxon>Rhabditidae</taxon>
        <taxon>Peloderinae</taxon>
        <taxon>Caenorhabditis</taxon>
    </lineage>
</organism>
<feature type="compositionally biased region" description="Polar residues" evidence="2">
    <location>
        <begin position="34"/>
        <end position="68"/>
    </location>
</feature>
<keyword evidence="1" id="KW-0175">Coiled coil</keyword>